<name>A0A2P2I8T4_9CRUS</name>
<feature type="region of interest" description="Disordered" evidence="5">
    <location>
        <begin position="181"/>
        <end position="210"/>
    </location>
</feature>
<dbReference type="EMBL" id="IACF01004816">
    <property type="protein sequence ID" value="LAB70405.1"/>
    <property type="molecule type" value="mRNA"/>
</dbReference>
<proteinExistence type="evidence at transcript level"/>
<feature type="region of interest" description="Disordered" evidence="5">
    <location>
        <begin position="1"/>
        <end position="43"/>
    </location>
</feature>
<feature type="compositionally biased region" description="Basic and acidic residues" evidence="5">
    <location>
        <begin position="193"/>
        <end position="203"/>
    </location>
</feature>
<accession>A0A2P2I8T4</accession>
<dbReference type="GO" id="GO:0005634">
    <property type="term" value="C:nucleus"/>
    <property type="evidence" value="ECO:0007669"/>
    <property type="project" value="UniProtKB-ARBA"/>
</dbReference>
<dbReference type="InterPro" id="IPR023214">
    <property type="entry name" value="HAD_sf"/>
</dbReference>
<dbReference type="CDD" id="cd07521">
    <property type="entry name" value="HAD_FCP1-like"/>
    <property type="match status" value="1"/>
</dbReference>
<feature type="compositionally biased region" description="Low complexity" evidence="5">
    <location>
        <begin position="181"/>
        <end position="192"/>
    </location>
</feature>
<dbReference type="PROSITE" id="PS50969">
    <property type="entry name" value="FCP1"/>
    <property type="match status" value="1"/>
</dbReference>
<keyword evidence="1" id="KW-0378">Hydrolase</keyword>
<protein>
    <submittedName>
        <fullName evidence="7">CTD small phosphatase-like protein 2</fullName>
    </submittedName>
</protein>
<comment type="function">
    <text evidence="3">Probable phosphatase.</text>
</comment>
<dbReference type="Gene3D" id="3.40.50.1000">
    <property type="entry name" value="HAD superfamily/HAD-like"/>
    <property type="match status" value="1"/>
</dbReference>
<dbReference type="Pfam" id="PF03031">
    <property type="entry name" value="NIF"/>
    <property type="match status" value="1"/>
</dbReference>
<reference evidence="7" key="1">
    <citation type="journal article" date="2018" name="Biosci. Biotechnol. Biochem.">
        <title>Polysaccharide hydrolase of the hadal zone amphipods Hirondellea gigas.</title>
        <authorList>
            <person name="Kobayashi H."/>
            <person name="Nagahama T."/>
            <person name="Arai W."/>
            <person name="Sasagawa Y."/>
            <person name="Umeda M."/>
            <person name="Hayashi T."/>
            <person name="Nikaido I."/>
            <person name="Watanabe H."/>
            <person name="Oguri K."/>
            <person name="Kitazato H."/>
            <person name="Fujioka K."/>
            <person name="Kido Y."/>
            <person name="Takami H."/>
        </authorList>
    </citation>
    <scope>NUCLEOTIDE SEQUENCE</scope>
    <source>
        <tissue evidence="7">Whole body</tissue>
    </source>
</reference>
<keyword evidence="2" id="KW-0904">Protein phosphatase</keyword>
<evidence type="ECO:0000256" key="5">
    <source>
        <dbReference type="SAM" id="MobiDB-lite"/>
    </source>
</evidence>
<sequence>MPHTPVKSDTGGDQVLSPIQSVTQRTRKRRARGGPNAESVRSSVARRTLLTSLNESELDAKRAEAQNLFSPAVWRDEDEANSLTRRPSNAEFANTPPKPKLLFSSEDLHGIEAFEFLSNDELMRIQKEDLIDREMLREFDNVGQEAFSEMTSDSRSMVVDGELEQSSSSLNSAAGAVVCPTTPSVSSSCESTPVRRDQSRDEDAGSMQEEEEYDPYMFIKHLPPLPAVYRDRKTCLPKKSNSCLKTLVLDLDETLVHCSVDPISNAELEFPVMFNDVEYTVYVRRRPFFQEFLSQVSKWFEVIVFTASQKVYAEKLLNLLDPKRKLIDHRVFRDACVCIDGNFLKDLTILGRDLNHTVIMDNSPQAFAYQLDNGIPIESWFDDDSDCELMKMLPLLKRIRFAKDVRQVLRDHFQLRNLVDSLV</sequence>
<dbReference type="InterPro" id="IPR036412">
    <property type="entry name" value="HAD-like_sf"/>
</dbReference>
<dbReference type="SUPFAM" id="SSF56784">
    <property type="entry name" value="HAD-like"/>
    <property type="match status" value="1"/>
</dbReference>
<dbReference type="FunFam" id="3.40.50.1000:FF:000015">
    <property type="entry name" value="CTD small phosphatase-like protein 2"/>
    <property type="match status" value="1"/>
</dbReference>
<evidence type="ECO:0000256" key="1">
    <source>
        <dbReference type="ARBA" id="ARBA00022801"/>
    </source>
</evidence>
<feature type="domain" description="FCP1 homology" evidence="6">
    <location>
        <begin position="240"/>
        <end position="399"/>
    </location>
</feature>
<dbReference type="PANTHER" id="PTHR12210">
    <property type="entry name" value="DULLARD PROTEIN PHOSPHATASE"/>
    <property type="match status" value="1"/>
</dbReference>
<evidence type="ECO:0000256" key="2">
    <source>
        <dbReference type="ARBA" id="ARBA00022912"/>
    </source>
</evidence>
<dbReference type="AlphaFoldDB" id="A0A2P2I8T4"/>
<evidence type="ECO:0000313" key="7">
    <source>
        <dbReference type="EMBL" id="LAB70405.1"/>
    </source>
</evidence>
<dbReference type="GO" id="GO:0004721">
    <property type="term" value="F:phosphoprotein phosphatase activity"/>
    <property type="evidence" value="ECO:0007669"/>
    <property type="project" value="UniProtKB-KW"/>
</dbReference>
<dbReference type="InterPro" id="IPR004274">
    <property type="entry name" value="FCP1_dom"/>
</dbReference>
<evidence type="ECO:0000259" key="6">
    <source>
        <dbReference type="PROSITE" id="PS50969"/>
    </source>
</evidence>
<dbReference type="InterPro" id="IPR050365">
    <property type="entry name" value="TIM50"/>
</dbReference>
<organism evidence="7">
    <name type="scientific">Hirondellea gigas</name>
    <dbReference type="NCBI Taxonomy" id="1518452"/>
    <lineage>
        <taxon>Eukaryota</taxon>
        <taxon>Metazoa</taxon>
        <taxon>Ecdysozoa</taxon>
        <taxon>Arthropoda</taxon>
        <taxon>Crustacea</taxon>
        <taxon>Multicrustacea</taxon>
        <taxon>Malacostraca</taxon>
        <taxon>Eumalacostraca</taxon>
        <taxon>Peracarida</taxon>
        <taxon>Amphipoda</taxon>
        <taxon>Amphilochidea</taxon>
        <taxon>Lysianassida</taxon>
        <taxon>Lysianassidira</taxon>
        <taxon>Lysianassoidea</taxon>
        <taxon>Lysianassidae</taxon>
        <taxon>Hirondellea</taxon>
    </lineage>
</organism>
<comment type="similarity">
    <text evidence="4">Belongs to the CTDSPL2 family.</text>
</comment>
<dbReference type="InterPro" id="IPR011948">
    <property type="entry name" value="Dullard_phosphatase"/>
</dbReference>
<dbReference type="NCBIfam" id="TIGR02251">
    <property type="entry name" value="HIF-SF_euk"/>
    <property type="match status" value="1"/>
</dbReference>
<evidence type="ECO:0000256" key="3">
    <source>
        <dbReference type="ARBA" id="ARBA00037324"/>
    </source>
</evidence>
<evidence type="ECO:0000256" key="4">
    <source>
        <dbReference type="ARBA" id="ARBA00038355"/>
    </source>
</evidence>
<dbReference type="SMART" id="SM00577">
    <property type="entry name" value="CPDc"/>
    <property type="match status" value="1"/>
</dbReference>